<dbReference type="GO" id="GO:0030497">
    <property type="term" value="P:fatty acid elongation"/>
    <property type="evidence" value="ECO:0007669"/>
    <property type="project" value="TreeGrafter"/>
</dbReference>
<organism evidence="3 4">
    <name type="scientific">Croceicoccus mobilis</name>
    <dbReference type="NCBI Taxonomy" id="1703339"/>
    <lineage>
        <taxon>Bacteria</taxon>
        <taxon>Pseudomonadati</taxon>
        <taxon>Pseudomonadota</taxon>
        <taxon>Alphaproteobacteria</taxon>
        <taxon>Sphingomonadales</taxon>
        <taxon>Erythrobacteraceae</taxon>
        <taxon>Croceicoccus</taxon>
    </lineage>
</organism>
<comment type="caution">
    <text evidence="3">The sequence shown here is derived from an EMBL/GenBank/DDBJ whole genome shotgun (WGS) entry which is preliminary data.</text>
</comment>
<dbReference type="Proteomes" id="UP000612349">
    <property type="component" value="Unassembled WGS sequence"/>
</dbReference>
<evidence type="ECO:0000256" key="2">
    <source>
        <dbReference type="RuleBase" id="RU000363"/>
    </source>
</evidence>
<dbReference type="GO" id="GO:0016616">
    <property type="term" value="F:oxidoreductase activity, acting on the CH-OH group of donors, NAD or NADP as acceptor"/>
    <property type="evidence" value="ECO:0007669"/>
    <property type="project" value="TreeGrafter"/>
</dbReference>
<dbReference type="SUPFAM" id="SSF51735">
    <property type="entry name" value="NAD(P)-binding Rossmann-fold domains"/>
    <property type="match status" value="1"/>
</dbReference>
<dbReference type="PANTHER" id="PTHR42760:SF40">
    <property type="entry name" value="3-OXOACYL-[ACYL-CARRIER-PROTEIN] REDUCTASE, CHLOROPLASTIC"/>
    <property type="match status" value="1"/>
</dbReference>
<evidence type="ECO:0000256" key="1">
    <source>
        <dbReference type="ARBA" id="ARBA00006484"/>
    </source>
</evidence>
<accession>A0A916Z7W9</accession>
<dbReference type="InterPro" id="IPR002347">
    <property type="entry name" value="SDR_fam"/>
</dbReference>
<gene>
    <name evidence="3" type="ORF">GCM10010990_31630</name>
</gene>
<dbReference type="Gene3D" id="3.40.50.720">
    <property type="entry name" value="NAD(P)-binding Rossmann-like Domain"/>
    <property type="match status" value="1"/>
</dbReference>
<dbReference type="RefSeq" id="WP_066772041.1">
    <property type="nucleotide sequence ID" value="NZ_BMIP01000008.1"/>
</dbReference>
<dbReference type="PRINTS" id="PR00081">
    <property type="entry name" value="GDHRDH"/>
</dbReference>
<dbReference type="EMBL" id="BMIP01000008">
    <property type="protein sequence ID" value="GGD79398.1"/>
    <property type="molecule type" value="Genomic_DNA"/>
</dbReference>
<dbReference type="InterPro" id="IPR036291">
    <property type="entry name" value="NAD(P)-bd_dom_sf"/>
</dbReference>
<proteinExistence type="inferred from homology"/>
<evidence type="ECO:0008006" key="5">
    <source>
        <dbReference type="Google" id="ProtNLM"/>
    </source>
</evidence>
<dbReference type="Pfam" id="PF00106">
    <property type="entry name" value="adh_short"/>
    <property type="match status" value="1"/>
</dbReference>
<dbReference type="PRINTS" id="PR00080">
    <property type="entry name" value="SDRFAMILY"/>
</dbReference>
<comment type="similarity">
    <text evidence="1 2">Belongs to the short-chain dehydrogenases/reductases (SDR) family.</text>
</comment>
<evidence type="ECO:0000313" key="3">
    <source>
        <dbReference type="EMBL" id="GGD79398.1"/>
    </source>
</evidence>
<dbReference type="PANTHER" id="PTHR42760">
    <property type="entry name" value="SHORT-CHAIN DEHYDROGENASES/REDUCTASES FAMILY MEMBER"/>
    <property type="match status" value="1"/>
</dbReference>
<dbReference type="AlphaFoldDB" id="A0A916Z7W9"/>
<name>A0A916Z7W9_9SPHN</name>
<evidence type="ECO:0000313" key="4">
    <source>
        <dbReference type="Proteomes" id="UP000612349"/>
    </source>
</evidence>
<keyword evidence="4" id="KW-1185">Reference proteome</keyword>
<reference evidence="3" key="2">
    <citation type="submission" date="2020-09" db="EMBL/GenBank/DDBJ databases">
        <authorList>
            <person name="Sun Q."/>
            <person name="Zhou Y."/>
        </authorList>
    </citation>
    <scope>NUCLEOTIDE SEQUENCE</scope>
    <source>
        <strain evidence="3">CGMCC 1.15360</strain>
    </source>
</reference>
<protein>
    <recommendedName>
        <fullName evidence="5">Short-chain dehydrogenase</fullName>
    </recommendedName>
</protein>
<reference evidence="3" key="1">
    <citation type="journal article" date="2014" name="Int. J. Syst. Evol. Microbiol.">
        <title>Complete genome sequence of Corynebacterium casei LMG S-19264T (=DSM 44701T), isolated from a smear-ripened cheese.</title>
        <authorList>
            <consortium name="US DOE Joint Genome Institute (JGI-PGF)"/>
            <person name="Walter F."/>
            <person name="Albersmeier A."/>
            <person name="Kalinowski J."/>
            <person name="Ruckert C."/>
        </authorList>
    </citation>
    <scope>NUCLEOTIDE SEQUENCE</scope>
    <source>
        <strain evidence="3">CGMCC 1.15360</strain>
    </source>
</reference>
<sequence length="303" mass="31648">MAVSSQTSDICDRYRLAGRTVLVTGGGRGFGRELALAFVRAGANVAVTAHRSRDELDATVAMAETLARGRTLGVIADAASQKDCDALVDTIGTRFGAVDILVNNAARGPIDAMPSYDIGKPLPFWSADAQRYAEVVQTNVVGPFLLARAFAPGMVERGFGRIINISTSRPTMIRRGAGPYGATKAALEASTRVWADDLDGTGVTVNALLPGAASDTALIPGGDVGTRAAADFRPGHGPRGDLGRISGLLPADILVPPALWLSSRFSDGFTGRRLIAKDWDPHIDPAKALLAAADEASTMPNIL</sequence>
<dbReference type="CDD" id="cd05233">
    <property type="entry name" value="SDR_c"/>
    <property type="match status" value="1"/>
</dbReference>